<name>K8E734_CARML</name>
<dbReference type="SUPFAM" id="SSF51695">
    <property type="entry name" value="PLC-like phosphodiesterases"/>
    <property type="match status" value="1"/>
</dbReference>
<feature type="domain" description="GP-PDE" evidence="1">
    <location>
        <begin position="384"/>
        <end position="622"/>
    </location>
</feature>
<dbReference type="Proteomes" id="UP000000212">
    <property type="component" value="Chromosome"/>
</dbReference>
<reference evidence="3" key="1">
    <citation type="journal article" date="2013" name="Genome Announc.">
        <title>Complete Chromosome Sequence of Carnobacterium maltaromaticum LMA 28.</title>
        <authorList>
            <person name="Cailliez-Grimal C."/>
            <person name="Chaillou S."/>
            <person name="Anba-Mondoloni J."/>
            <person name="Loux V."/>
            <person name="Afzal M.I."/>
            <person name="Rahman A."/>
            <person name="Kergourlay G."/>
            <person name="Champomier-Verges M.C."/>
            <person name="Zagorec M."/>
            <person name="Dalgaard P."/>
            <person name="Leisner J.J."/>
            <person name="Prevost H."/>
            <person name="Revol-Junelles A.M."/>
            <person name="Borges F."/>
        </authorList>
    </citation>
    <scope>NUCLEOTIDE SEQUENCE</scope>
    <source>
        <strain evidence="3">LMA28</strain>
    </source>
</reference>
<evidence type="ECO:0000313" key="3">
    <source>
        <dbReference type="Proteomes" id="UP000000212"/>
    </source>
</evidence>
<proteinExistence type="predicted"/>
<dbReference type="OrthoDB" id="384721at2"/>
<dbReference type="PANTHER" id="PTHR46211">
    <property type="entry name" value="GLYCEROPHOSPHORYL DIESTER PHOSPHODIESTERASE"/>
    <property type="match status" value="1"/>
</dbReference>
<gene>
    <name evidence="2" type="ORF">BN424_3276</name>
</gene>
<dbReference type="STRING" id="1234679.BN424_3276"/>
<dbReference type="InterPro" id="IPR017946">
    <property type="entry name" value="PLC-like_Pdiesterase_TIM-brl"/>
</dbReference>
<dbReference type="KEGG" id="cml:BN424_3276"/>
<dbReference type="RefSeq" id="WP_015077670.1">
    <property type="nucleotide sequence ID" value="NC_019425.2"/>
</dbReference>
<dbReference type="Pfam" id="PF03009">
    <property type="entry name" value="GDPD"/>
    <property type="match status" value="1"/>
</dbReference>
<dbReference type="EMBL" id="HE999757">
    <property type="protein sequence ID" value="CCO12697.2"/>
    <property type="molecule type" value="Genomic_DNA"/>
</dbReference>
<dbReference type="Gene3D" id="3.20.20.190">
    <property type="entry name" value="Phosphatidylinositol (PI) phosphodiesterase"/>
    <property type="match status" value="1"/>
</dbReference>
<sequence>MANEVQIPLDPNPLGPMEPIFFTGTITPLSQVYANFVRSKLFGKHVREALARGILIASIDANEAKDIARIANVKSDETAERQDNLEECWNAVVSETTDGAEVIEARVDTEGVRQTSLSARLLKDFTDRLTKAQLIKFLAGEDIEVTVTSDFNTPPKVMGSIVENGNIARCYVGAAIPPSPPTGFEYGTQAAYDAIKKLEGTLSTQSTNTGVNASVPWHVIQFNGLWILEKNFPSIFKNATTTAEKVAIVKNKISAMTYTINGKGSGPSSTSTTMAVWQNTIWTGNVTKTGTTIQEFKQTPSQYSNKIDANGLVNLIFYSTASDGTVTSSVSIDYTSIDLTVKFNISDFVATKAQHEELKAYVDAKDSQIASLISSKTKPILNEIKFIGHRGMSYDAPENSTPAFQLTGSSKAAFWGCETDVRLTKDGIWVCMHDDTIDRTTNGTGKVSELTLAQIQSYKIDTGNNLSFWDKTTLIVPTLEEYLRVCRNAKVIPVIELKAATKAADYDSFMSVIKKMGFESKAVVLSDYVNLVELRKRSEVINFHLATTGISTTTINQAIALRNCAITAQNTTLTQALVEQAHEAGLEVSTWTVNDIPSTELATWYGVDYITTDAGAGRFINRSKTFTLRKEANAAMTSHNRYASETPKLTWDTTLNETRVSFDYPFYDDLNFGATAYLSTHTATKDAGYTFSTHGEDPNGFYLVCYKNNVKFNPLTTNSENFWISILVEAF</sequence>
<dbReference type="PROSITE" id="PS51704">
    <property type="entry name" value="GP_PDE"/>
    <property type="match status" value="1"/>
</dbReference>
<evidence type="ECO:0000313" key="2">
    <source>
        <dbReference type="EMBL" id="CCO12697.2"/>
    </source>
</evidence>
<dbReference type="GO" id="GO:0006629">
    <property type="term" value="P:lipid metabolic process"/>
    <property type="evidence" value="ECO:0007669"/>
    <property type="project" value="InterPro"/>
</dbReference>
<organism evidence="2 3">
    <name type="scientific">Carnobacterium maltaromaticum LMA28</name>
    <dbReference type="NCBI Taxonomy" id="1234679"/>
    <lineage>
        <taxon>Bacteria</taxon>
        <taxon>Bacillati</taxon>
        <taxon>Bacillota</taxon>
        <taxon>Bacilli</taxon>
        <taxon>Lactobacillales</taxon>
        <taxon>Carnobacteriaceae</taxon>
        <taxon>Carnobacterium</taxon>
    </lineage>
</organism>
<protein>
    <submittedName>
        <fullName evidence="2">Glycerophosphoryl diester phosphodiesterase family protein</fullName>
    </submittedName>
</protein>
<dbReference type="AlphaFoldDB" id="K8E734"/>
<dbReference type="PANTHER" id="PTHR46211:SF14">
    <property type="entry name" value="GLYCEROPHOSPHODIESTER PHOSPHODIESTERASE"/>
    <property type="match status" value="1"/>
</dbReference>
<dbReference type="HOGENOM" id="CLU_378875_0_0_9"/>
<dbReference type="InterPro" id="IPR030395">
    <property type="entry name" value="GP_PDE_dom"/>
</dbReference>
<evidence type="ECO:0000259" key="1">
    <source>
        <dbReference type="PROSITE" id="PS51704"/>
    </source>
</evidence>
<keyword evidence="3" id="KW-1185">Reference proteome</keyword>
<dbReference type="GO" id="GO:0008081">
    <property type="term" value="F:phosphoric diester hydrolase activity"/>
    <property type="evidence" value="ECO:0007669"/>
    <property type="project" value="InterPro"/>
</dbReference>
<dbReference type="eggNOG" id="COG0584">
    <property type="taxonomic scope" value="Bacteria"/>
</dbReference>
<accession>K8E734</accession>